<reference evidence="2 3" key="1">
    <citation type="submission" date="2019-08" db="EMBL/GenBank/DDBJ databases">
        <title>Actinomadura sp. nov. CYP1-5 isolated from mountain soil.</title>
        <authorList>
            <person name="Songsumanus A."/>
            <person name="Kuncharoen N."/>
            <person name="Kudo T."/>
            <person name="Yuki M."/>
            <person name="Igarashi Y."/>
            <person name="Tanasupawat S."/>
        </authorList>
    </citation>
    <scope>NUCLEOTIDE SEQUENCE [LARGE SCALE GENOMIC DNA]</scope>
    <source>
        <strain evidence="2 3">JCM 14158</strain>
    </source>
</reference>
<feature type="domain" description="Ricin B lectin" evidence="1">
    <location>
        <begin position="25"/>
        <end position="152"/>
    </location>
</feature>
<dbReference type="Pfam" id="PF00652">
    <property type="entry name" value="Ricin_B_lectin"/>
    <property type="match status" value="1"/>
</dbReference>
<evidence type="ECO:0000313" key="2">
    <source>
        <dbReference type="EMBL" id="TYB46362.1"/>
    </source>
</evidence>
<dbReference type="Gene3D" id="2.80.10.50">
    <property type="match status" value="1"/>
</dbReference>
<dbReference type="CDD" id="cd00161">
    <property type="entry name" value="beta-trefoil_Ricin-like"/>
    <property type="match status" value="1"/>
</dbReference>
<protein>
    <submittedName>
        <fullName evidence="2">Ricin-type beta-trefoil lectin domain protein</fullName>
    </submittedName>
</protein>
<evidence type="ECO:0000313" key="3">
    <source>
        <dbReference type="Proteomes" id="UP000323380"/>
    </source>
</evidence>
<dbReference type="SMART" id="SM00458">
    <property type="entry name" value="RICIN"/>
    <property type="match status" value="1"/>
</dbReference>
<gene>
    <name evidence="2" type="ORF">FXF69_13935</name>
</gene>
<dbReference type="EMBL" id="VSFG01000002">
    <property type="protein sequence ID" value="TYB46362.1"/>
    <property type="molecule type" value="Genomic_DNA"/>
</dbReference>
<comment type="caution">
    <text evidence="2">The sequence shown here is derived from an EMBL/GenBank/DDBJ whole genome shotgun (WGS) entry which is preliminary data.</text>
</comment>
<dbReference type="GO" id="GO:0030246">
    <property type="term" value="F:carbohydrate binding"/>
    <property type="evidence" value="ECO:0007669"/>
    <property type="project" value="UniProtKB-KW"/>
</dbReference>
<dbReference type="Proteomes" id="UP000323380">
    <property type="component" value="Unassembled WGS sequence"/>
</dbReference>
<dbReference type="InterPro" id="IPR035992">
    <property type="entry name" value="Ricin_B-like_lectins"/>
</dbReference>
<evidence type="ECO:0000259" key="1">
    <source>
        <dbReference type="SMART" id="SM00458"/>
    </source>
</evidence>
<sequence>MSSCRVVVCIHTVIFVSRCSPGSGTDGEPIAGGQAGCAGSSSDQAARGALVTLFPCHGGANQRWSQDGGMLRSDLPGHRCLDLRSGHVCNGGAINLYDCNGARGQQWTFNGNALVNGIENTCLTILVGNLRAGTAVVTVQCEGALSQQWELA</sequence>
<organism evidence="2 3">
    <name type="scientific">Actinomadura chibensis</name>
    <dbReference type="NCBI Taxonomy" id="392828"/>
    <lineage>
        <taxon>Bacteria</taxon>
        <taxon>Bacillati</taxon>
        <taxon>Actinomycetota</taxon>
        <taxon>Actinomycetes</taxon>
        <taxon>Streptosporangiales</taxon>
        <taxon>Thermomonosporaceae</taxon>
        <taxon>Actinomadura</taxon>
    </lineage>
</organism>
<keyword evidence="2" id="KW-0430">Lectin</keyword>
<proteinExistence type="predicted"/>
<dbReference type="InterPro" id="IPR000772">
    <property type="entry name" value="Ricin_B_lectin"/>
</dbReference>
<keyword evidence="3" id="KW-1185">Reference proteome</keyword>
<name>A0A5D0NPX6_9ACTN</name>
<accession>A0A5D0NPX6</accession>
<dbReference type="SUPFAM" id="SSF50370">
    <property type="entry name" value="Ricin B-like lectins"/>
    <property type="match status" value="1"/>
</dbReference>
<dbReference type="PROSITE" id="PS50231">
    <property type="entry name" value="RICIN_B_LECTIN"/>
    <property type="match status" value="1"/>
</dbReference>
<dbReference type="AlphaFoldDB" id="A0A5D0NPX6"/>